<dbReference type="KEGG" id="fcy:FRACYDRAFT_209902"/>
<feature type="region of interest" description="Disordered" evidence="5">
    <location>
        <begin position="1"/>
        <end position="25"/>
    </location>
</feature>
<evidence type="ECO:0000256" key="5">
    <source>
        <dbReference type="SAM" id="MobiDB-lite"/>
    </source>
</evidence>
<protein>
    <submittedName>
        <fullName evidence="7">Glutathione synthetase ATP-binding domain-like protein</fullName>
    </submittedName>
</protein>
<evidence type="ECO:0000256" key="4">
    <source>
        <dbReference type="PROSITE-ProRule" id="PRU00409"/>
    </source>
</evidence>
<dbReference type="GO" id="GO:0005524">
    <property type="term" value="F:ATP binding"/>
    <property type="evidence" value="ECO:0007669"/>
    <property type="project" value="UniProtKB-UniRule"/>
</dbReference>
<proteinExistence type="predicted"/>
<keyword evidence="1" id="KW-0436">Ligase</keyword>
<dbReference type="Pfam" id="PF13535">
    <property type="entry name" value="ATP-grasp_4"/>
    <property type="match status" value="2"/>
</dbReference>
<dbReference type="GO" id="GO:0016874">
    <property type="term" value="F:ligase activity"/>
    <property type="evidence" value="ECO:0007669"/>
    <property type="project" value="UniProtKB-KW"/>
</dbReference>
<dbReference type="Proteomes" id="UP000095751">
    <property type="component" value="Unassembled WGS sequence"/>
</dbReference>
<dbReference type="PANTHER" id="PTHR43585:SF2">
    <property type="entry name" value="ATP-GRASP ENZYME FSQD"/>
    <property type="match status" value="1"/>
</dbReference>
<gene>
    <name evidence="7" type="ORF">FRACYDRAFT_209902</name>
</gene>
<evidence type="ECO:0000256" key="1">
    <source>
        <dbReference type="ARBA" id="ARBA00022598"/>
    </source>
</evidence>
<dbReference type="OrthoDB" id="434648at2759"/>
<dbReference type="EMBL" id="KV784361">
    <property type="protein sequence ID" value="OEU13721.1"/>
    <property type="molecule type" value="Genomic_DNA"/>
</dbReference>
<evidence type="ECO:0000256" key="2">
    <source>
        <dbReference type="ARBA" id="ARBA00022741"/>
    </source>
</evidence>
<dbReference type="SUPFAM" id="SSF56059">
    <property type="entry name" value="Glutathione synthetase ATP-binding domain-like"/>
    <property type="match status" value="2"/>
</dbReference>
<feature type="region of interest" description="Disordered" evidence="5">
    <location>
        <begin position="491"/>
        <end position="510"/>
    </location>
</feature>
<organism evidence="7 8">
    <name type="scientific">Fragilariopsis cylindrus CCMP1102</name>
    <dbReference type="NCBI Taxonomy" id="635003"/>
    <lineage>
        <taxon>Eukaryota</taxon>
        <taxon>Sar</taxon>
        <taxon>Stramenopiles</taxon>
        <taxon>Ochrophyta</taxon>
        <taxon>Bacillariophyta</taxon>
        <taxon>Bacillariophyceae</taxon>
        <taxon>Bacillariophycidae</taxon>
        <taxon>Bacillariales</taxon>
        <taxon>Bacillariaceae</taxon>
        <taxon>Fragilariopsis</taxon>
    </lineage>
</organism>
<reference evidence="7 8" key="1">
    <citation type="submission" date="2016-09" db="EMBL/GenBank/DDBJ databases">
        <title>Extensive genetic diversity and differential bi-allelic expression allows diatom success in the polar Southern Ocean.</title>
        <authorList>
            <consortium name="DOE Joint Genome Institute"/>
            <person name="Mock T."/>
            <person name="Otillar R.P."/>
            <person name="Strauss J."/>
            <person name="Dupont C."/>
            <person name="Frickenhaus S."/>
            <person name="Maumus F."/>
            <person name="Mcmullan M."/>
            <person name="Sanges R."/>
            <person name="Schmutz J."/>
            <person name="Toseland A."/>
            <person name="Valas R."/>
            <person name="Veluchamy A."/>
            <person name="Ward B.J."/>
            <person name="Allen A."/>
            <person name="Barry K."/>
            <person name="Falciatore A."/>
            <person name="Ferrante M."/>
            <person name="Fortunato A.E."/>
            <person name="Gloeckner G."/>
            <person name="Gruber A."/>
            <person name="Hipkin R."/>
            <person name="Janech M."/>
            <person name="Kroth P."/>
            <person name="Leese F."/>
            <person name="Lindquist E."/>
            <person name="Lyon B.R."/>
            <person name="Martin J."/>
            <person name="Mayer C."/>
            <person name="Parker M."/>
            <person name="Quesneville H."/>
            <person name="Raymond J."/>
            <person name="Uhlig C."/>
            <person name="Valentin K.U."/>
            <person name="Worden A.Z."/>
            <person name="Armbrust E.V."/>
            <person name="Bowler C."/>
            <person name="Green B."/>
            <person name="Moulton V."/>
            <person name="Van Oosterhout C."/>
            <person name="Grigoriev I."/>
        </authorList>
    </citation>
    <scope>NUCLEOTIDE SEQUENCE [LARGE SCALE GENOMIC DNA]</scope>
    <source>
        <strain evidence="7 8">CCMP1102</strain>
    </source>
</reference>
<feature type="domain" description="ATP-grasp" evidence="6">
    <location>
        <begin position="660"/>
        <end position="861"/>
    </location>
</feature>
<keyword evidence="3 4" id="KW-0067">ATP-binding</keyword>
<feature type="domain" description="ATP-grasp" evidence="6">
    <location>
        <begin position="165"/>
        <end position="367"/>
    </location>
</feature>
<evidence type="ECO:0000313" key="8">
    <source>
        <dbReference type="Proteomes" id="UP000095751"/>
    </source>
</evidence>
<dbReference type="PANTHER" id="PTHR43585">
    <property type="entry name" value="FUMIPYRROLE BIOSYNTHESIS PROTEIN C"/>
    <property type="match status" value="1"/>
</dbReference>
<dbReference type="GO" id="GO:0046872">
    <property type="term" value="F:metal ion binding"/>
    <property type="evidence" value="ECO:0007669"/>
    <property type="project" value="InterPro"/>
</dbReference>
<dbReference type="InterPro" id="IPR011761">
    <property type="entry name" value="ATP-grasp"/>
</dbReference>
<evidence type="ECO:0000256" key="3">
    <source>
        <dbReference type="ARBA" id="ARBA00022840"/>
    </source>
</evidence>
<dbReference type="PROSITE" id="PS50975">
    <property type="entry name" value="ATP_GRASP"/>
    <property type="match status" value="2"/>
</dbReference>
<keyword evidence="8" id="KW-1185">Reference proteome</keyword>
<dbReference type="InterPro" id="IPR052032">
    <property type="entry name" value="ATP-dep_AA_Ligase"/>
</dbReference>
<evidence type="ECO:0000313" key="7">
    <source>
        <dbReference type="EMBL" id="OEU13721.1"/>
    </source>
</evidence>
<accession>A0A1E7F6A8</accession>
<dbReference type="InParanoid" id="A0A1E7F6A8"/>
<evidence type="ECO:0000259" key="6">
    <source>
        <dbReference type="PROSITE" id="PS50975"/>
    </source>
</evidence>
<sequence>MSNSNSNSNSSLISAGDSGSSNGNESNWLKRHRELPIIVMVDPYSTACVIAQELQKRGYLIVALWTIGFAEEMKTHIPKSCGKMEYFGQIDQKPNSHSDTLLELLQVADGRTIYGCVAGGEAGVDYADAFSEYLEEERIRAGTSNDKILSNGTSIPNRRDKYIQQELCKQAGLRSVRQAGSDKFDEGVRAFLNTESFPVVLKPTESAGSDGVKLCYTFDDAKDHFETLMKGQLVNGGDCPSVLCQEFLEGTEYVIDNVSRDGVHKLCMIWVYDKRVANGANFVYFGMKPVDPTTPLASILINYVKRVLDAMEILHGPTHSEVMMTEDGPCLVEVNCRAHGGDGTFRPLAKALTGGYSQVEMAVDAFVDPLAFARTPDTPSYPYRAAGQEVIFVNKSTGIVKASPGYDVIKMMPSFLHMDGMISKGSTVDYTVDLVTGIGSVILMHKNPNVVQRDIDFVRYLEDINGFFVYETKLENLKRPRGDAVVKFKNVVGGKPPKSPHGSHRRNNTTGDFEMKHHQHVFSSDGPNLVRIMSNDRPELGGSGGMGMLTKRGTTVDSSREAVVLIDPYSTGCCVAEEIMKRGFSVIACGTLNYLAEVDERDTLAGTSQAMYDAAGTLRVVACLAGGEAGVDLADALSEHIEVRTNGTSIPNRRDKKVQQEIIRKHGLRSVRQAGGSDFADVKDFLQVEPFPVVLKPTESAGSDGVKLCHSFDEAEEHFRVLMNSQMVNGGDCPSVLCQEFLRGKEYVVDHVSRDGDHKTVMVWVYDKRPCHGSAFVYFGCVPVDSESLEAKIVIPYVRGVLDALEFKNGPSHGEVMMTPDGPCLVEMNCRAHGGDGNWRPLCNHLTGGYSQVEATVDAFLDKRQFSLIPNKPPSPFKASGQEVILVSFGRGVVKGTPGFEDIKQMQSFVYLETGVRPGSRVDYTVDLFTGIGSVILMHKDANVLEEDIRRIRDMEKNNQLFTFEKQAGYMKSPSIIGLDQIGSITSEAASNEIY</sequence>
<dbReference type="SMART" id="SM01209">
    <property type="entry name" value="GARS_A"/>
    <property type="match status" value="1"/>
</dbReference>
<dbReference type="AlphaFoldDB" id="A0A1E7F6A8"/>
<name>A0A1E7F6A8_9STRA</name>
<dbReference type="Gene3D" id="3.30.470.20">
    <property type="entry name" value="ATP-grasp fold, B domain"/>
    <property type="match status" value="2"/>
</dbReference>
<keyword evidence="2 4" id="KW-0547">Nucleotide-binding</keyword>